<dbReference type="InterPro" id="IPR056740">
    <property type="entry name" value="ILV_EDD_C"/>
</dbReference>
<dbReference type="EMBL" id="JBHSIY010000008">
    <property type="protein sequence ID" value="MFC4867129.1"/>
    <property type="molecule type" value="Genomic_DNA"/>
</dbReference>
<dbReference type="SUPFAM" id="SSF52016">
    <property type="entry name" value="LeuD/IlvD-like"/>
    <property type="match status" value="1"/>
</dbReference>
<dbReference type="PANTHER" id="PTHR43183">
    <property type="entry name" value="HYPOTHETICAL DIHYDROXYACID DEHYDRATASE (EUROFUNG)-RELATED"/>
    <property type="match status" value="1"/>
</dbReference>
<feature type="region of interest" description="Disordered" evidence="4">
    <location>
        <begin position="1"/>
        <end position="49"/>
    </location>
</feature>
<accession>A0ABV9SML9</accession>
<feature type="compositionally biased region" description="Low complexity" evidence="4">
    <location>
        <begin position="180"/>
        <end position="191"/>
    </location>
</feature>
<reference evidence="7" key="1">
    <citation type="journal article" date="2019" name="Int. J. Syst. Evol. Microbiol.">
        <title>The Global Catalogue of Microorganisms (GCM) 10K type strain sequencing project: providing services to taxonomists for standard genome sequencing and annotation.</title>
        <authorList>
            <consortium name="The Broad Institute Genomics Platform"/>
            <consortium name="The Broad Institute Genome Sequencing Center for Infectious Disease"/>
            <person name="Wu L."/>
            <person name="Ma J."/>
        </authorList>
    </citation>
    <scope>NUCLEOTIDE SEQUENCE [LARGE SCALE GENOMIC DNA]</scope>
    <source>
        <strain evidence="7">CGMCC 4.7304</strain>
    </source>
</reference>
<keyword evidence="7" id="KW-1185">Reference proteome</keyword>
<evidence type="ECO:0000313" key="6">
    <source>
        <dbReference type="EMBL" id="MFC4867129.1"/>
    </source>
</evidence>
<feature type="region of interest" description="Disordered" evidence="4">
    <location>
        <begin position="154"/>
        <end position="194"/>
    </location>
</feature>
<gene>
    <name evidence="6" type="ORF">ACFPCZ_10850</name>
</gene>
<dbReference type="PANTHER" id="PTHR43183:SF1">
    <property type="entry name" value="HYPOTHETICAL DIHYDROXY-ACID DEHYDRATASE (EUROFUNG)-RELATED"/>
    <property type="match status" value="1"/>
</dbReference>
<evidence type="ECO:0000259" key="5">
    <source>
        <dbReference type="Pfam" id="PF24877"/>
    </source>
</evidence>
<evidence type="ECO:0000256" key="2">
    <source>
        <dbReference type="ARBA" id="ARBA00023004"/>
    </source>
</evidence>
<dbReference type="Proteomes" id="UP001595858">
    <property type="component" value="Unassembled WGS sequence"/>
</dbReference>
<dbReference type="InterPro" id="IPR042096">
    <property type="entry name" value="Dihydro-acid_dehy_C"/>
</dbReference>
<keyword evidence="6" id="KW-0456">Lyase</keyword>
<evidence type="ECO:0000256" key="1">
    <source>
        <dbReference type="ARBA" id="ARBA00022723"/>
    </source>
</evidence>
<dbReference type="Gene3D" id="3.50.30.80">
    <property type="entry name" value="IlvD/EDD C-terminal domain-like"/>
    <property type="match status" value="1"/>
</dbReference>
<feature type="domain" description="Dihydroxy-acid/6-phosphogluconate dehydratase C-terminal" evidence="5">
    <location>
        <begin position="53"/>
        <end position="160"/>
    </location>
</feature>
<sequence>MPHPAGPAGRGHPSGLGLDALARTPDPPRMSAPGRREQPGCARFAPTDDPELDVDADTVLVLRNCGPAGYPGMPEVSNVALPSKLLAQGVSDMVRICDGRMSGTAYGTVVLHTAPEAAVGGPLALVRDGDEISLDVPARTLTLHVDDAELERRRAEWAAPRPGPRAAGGRAPRPRRRAPTRATATSPRTGPHSWQIHQLPSRVRFAVHPGDRCGLRRCRIDPLWPATTGRRCRSRRVRCPAGSLKFS</sequence>
<keyword evidence="1" id="KW-0479">Metal-binding</keyword>
<feature type="compositionally biased region" description="Low complexity" evidence="4">
    <location>
        <begin position="157"/>
        <end position="171"/>
    </location>
</feature>
<keyword evidence="3" id="KW-0411">Iron-sulfur</keyword>
<comment type="caution">
    <text evidence="6">The sequence shown here is derived from an EMBL/GenBank/DDBJ whole genome shotgun (WGS) entry which is preliminary data.</text>
</comment>
<keyword evidence="2" id="KW-0408">Iron</keyword>
<dbReference type="EC" id="4.2.1.9" evidence="6"/>
<dbReference type="Pfam" id="PF24877">
    <property type="entry name" value="ILV_EDD_C"/>
    <property type="match status" value="1"/>
</dbReference>
<protein>
    <submittedName>
        <fullName evidence="6">Dihydroxy-acid dehydratase</fullName>
        <ecNumber evidence="6">4.2.1.9</ecNumber>
    </submittedName>
</protein>
<dbReference type="GO" id="GO:0004160">
    <property type="term" value="F:dihydroxy-acid dehydratase activity"/>
    <property type="evidence" value="ECO:0007669"/>
    <property type="project" value="UniProtKB-EC"/>
</dbReference>
<dbReference type="RefSeq" id="WP_386699380.1">
    <property type="nucleotide sequence ID" value="NZ_JBHSIY010000008.1"/>
</dbReference>
<evidence type="ECO:0000256" key="4">
    <source>
        <dbReference type="SAM" id="MobiDB-lite"/>
    </source>
</evidence>
<evidence type="ECO:0000256" key="3">
    <source>
        <dbReference type="ARBA" id="ARBA00023014"/>
    </source>
</evidence>
<evidence type="ECO:0000313" key="7">
    <source>
        <dbReference type="Proteomes" id="UP001595858"/>
    </source>
</evidence>
<dbReference type="InterPro" id="IPR052352">
    <property type="entry name" value="Sugar_Degrad_Dehydratases"/>
</dbReference>
<proteinExistence type="predicted"/>
<organism evidence="6 7">
    <name type="scientific">Streptomonospora arabica</name>
    <dbReference type="NCBI Taxonomy" id="412417"/>
    <lineage>
        <taxon>Bacteria</taxon>
        <taxon>Bacillati</taxon>
        <taxon>Actinomycetota</taxon>
        <taxon>Actinomycetes</taxon>
        <taxon>Streptosporangiales</taxon>
        <taxon>Nocardiopsidaceae</taxon>
        <taxon>Streptomonospora</taxon>
    </lineage>
</organism>
<name>A0ABV9SML9_9ACTN</name>